<dbReference type="OrthoDB" id="2355620at2"/>
<dbReference type="Proteomes" id="UP000195514">
    <property type="component" value="Chromosome I"/>
</dbReference>
<dbReference type="Gene3D" id="3.40.1580.10">
    <property type="entry name" value="SMI1/KNR4-like"/>
    <property type="match status" value="1"/>
</dbReference>
<evidence type="ECO:0000313" key="2">
    <source>
        <dbReference type="Proteomes" id="UP000195514"/>
    </source>
</evidence>
<dbReference type="KEGG" id="abat:CFX1CAM_0913"/>
<dbReference type="AlphaFoldDB" id="A0A1Y6K529"/>
<dbReference type="SUPFAM" id="SSF160631">
    <property type="entry name" value="SMI1/KNR4-like"/>
    <property type="match status" value="1"/>
</dbReference>
<reference evidence="2" key="1">
    <citation type="submission" date="2017-05" db="EMBL/GenBank/DDBJ databases">
        <authorList>
            <person name="Kirkegaard R."/>
            <person name="Mcilroy J S."/>
        </authorList>
    </citation>
    <scope>NUCLEOTIDE SEQUENCE [LARGE SCALE GENOMIC DNA]</scope>
</reference>
<sequence length="165" mass="19334">MFERVIDLRNNTYPNGSLTIKVGDPWEAFFMWEKPLTCKERDAHLVESGHLPKQYLDFLNTVSNGATLYYDNMYGQWGYKIYGLKECLSKQTTWMENLVQTPDSPYLVFCELYGDNSVLVFDKSSRQTKILETNYLRSSEWDLVAGSLDEWLTKLIDHDGAKYWE</sequence>
<dbReference type="InterPro" id="IPR037883">
    <property type="entry name" value="Knr4/Smi1-like_sf"/>
</dbReference>
<organism evidence="1 2">
    <name type="scientific">Candidatus Brevifilum fermentans</name>
    <dbReference type="NCBI Taxonomy" id="1986204"/>
    <lineage>
        <taxon>Bacteria</taxon>
        <taxon>Bacillati</taxon>
        <taxon>Chloroflexota</taxon>
        <taxon>Anaerolineae</taxon>
        <taxon>Anaerolineales</taxon>
        <taxon>Anaerolineaceae</taxon>
        <taxon>Candidatus Brevifilum</taxon>
    </lineage>
</organism>
<keyword evidence="2" id="KW-1185">Reference proteome</keyword>
<protein>
    <recommendedName>
        <fullName evidence="3">Knr4/Smi1-like domain-containing protein</fullName>
    </recommendedName>
</protein>
<evidence type="ECO:0008006" key="3">
    <source>
        <dbReference type="Google" id="ProtNLM"/>
    </source>
</evidence>
<dbReference type="RefSeq" id="WP_087861880.1">
    <property type="nucleotide sequence ID" value="NZ_LT859958.1"/>
</dbReference>
<gene>
    <name evidence="1" type="ORF">CFX1CAM_0913</name>
</gene>
<proteinExistence type="predicted"/>
<name>A0A1Y6K529_9CHLR</name>
<dbReference type="EMBL" id="LT859958">
    <property type="protein sequence ID" value="SMX53978.1"/>
    <property type="molecule type" value="Genomic_DNA"/>
</dbReference>
<accession>A0A1Y6K529</accession>
<evidence type="ECO:0000313" key="1">
    <source>
        <dbReference type="EMBL" id="SMX53978.1"/>
    </source>
</evidence>